<dbReference type="GO" id="GO:0004325">
    <property type="term" value="F:ferrochelatase activity"/>
    <property type="evidence" value="ECO:0007669"/>
    <property type="project" value="InterPro"/>
</dbReference>
<dbReference type="Gene3D" id="3.40.50.720">
    <property type="entry name" value="NAD(P)-binding Rossmann-like Domain"/>
    <property type="match status" value="1"/>
</dbReference>
<dbReference type="UniPathway" id="UPA00262">
    <property type="reaction ID" value="UER00222"/>
</dbReference>
<keyword evidence="4" id="KW-0520">NAD</keyword>
<keyword evidence="9" id="KW-1185">Reference proteome</keyword>
<comment type="caution">
    <text evidence="8">The sequence shown here is derived from an EMBL/GenBank/DDBJ whole genome shotgun (WGS) entry which is preliminary data.</text>
</comment>
<dbReference type="PANTHER" id="PTHR35330:SF1">
    <property type="entry name" value="SIROHEME BIOSYNTHESIS PROTEIN MET8"/>
    <property type="match status" value="1"/>
</dbReference>
<evidence type="ECO:0000256" key="3">
    <source>
        <dbReference type="ARBA" id="ARBA00023002"/>
    </source>
</evidence>
<keyword evidence="5" id="KW-0627">Porphyrin biosynthesis</keyword>
<dbReference type="PANTHER" id="PTHR35330">
    <property type="entry name" value="SIROHEME BIOSYNTHESIS PROTEIN MET8"/>
    <property type="match status" value="1"/>
</dbReference>
<dbReference type="RefSeq" id="WP_163300035.1">
    <property type="nucleotide sequence ID" value="NZ_JAAGRR010000262.1"/>
</dbReference>
<keyword evidence="3" id="KW-0560">Oxidoreductase</keyword>
<dbReference type="EMBL" id="JAAGRR010000262">
    <property type="protein sequence ID" value="NDY43649.1"/>
    <property type="molecule type" value="Genomic_DNA"/>
</dbReference>
<gene>
    <name evidence="8" type="ORF">G3N55_12480</name>
</gene>
<dbReference type="Pfam" id="PF14824">
    <property type="entry name" value="Sirohm_synth_M"/>
    <property type="match status" value="1"/>
</dbReference>
<dbReference type="EC" id="1.3.1.76" evidence="2"/>
<dbReference type="InterPro" id="IPR028161">
    <property type="entry name" value="Met8-like"/>
</dbReference>
<comment type="catalytic activity">
    <reaction evidence="6">
        <text>precorrin-2 + NAD(+) = sirohydrochlorin + NADH + 2 H(+)</text>
        <dbReference type="Rhea" id="RHEA:15613"/>
        <dbReference type="ChEBI" id="CHEBI:15378"/>
        <dbReference type="ChEBI" id="CHEBI:57540"/>
        <dbReference type="ChEBI" id="CHEBI:57945"/>
        <dbReference type="ChEBI" id="CHEBI:58351"/>
        <dbReference type="ChEBI" id="CHEBI:58827"/>
        <dbReference type="EC" id="1.3.1.76"/>
    </reaction>
</comment>
<feature type="domain" description="Siroheme synthase central" evidence="7">
    <location>
        <begin position="126"/>
        <end position="152"/>
    </location>
</feature>
<evidence type="ECO:0000313" key="9">
    <source>
        <dbReference type="Proteomes" id="UP000469346"/>
    </source>
</evidence>
<evidence type="ECO:0000313" key="8">
    <source>
        <dbReference type="EMBL" id="NDY43649.1"/>
    </source>
</evidence>
<name>A0A6N9TR58_DISTH</name>
<dbReference type="SUPFAM" id="SSF75615">
    <property type="entry name" value="Siroheme synthase middle domains-like"/>
    <property type="match status" value="1"/>
</dbReference>
<dbReference type="InterPro" id="IPR036291">
    <property type="entry name" value="NAD(P)-bd_dom_sf"/>
</dbReference>
<comment type="pathway">
    <text evidence="1">Porphyrin-containing compound metabolism; siroheme biosynthesis; sirohydrochlorin from precorrin-2: step 1/1.</text>
</comment>
<feature type="non-terminal residue" evidence="8">
    <location>
        <position position="230"/>
    </location>
</feature>
<evidence type="ECO:0000256" key="4">
    <source>
        <dbReference type="ARBA" id="ARBA00023027"/>
    </source>
</evidence>
<dbReference type="SUPFAM" id="SSF51735">
    <property type="entry name" value="NAD(P)-binding Rossmann-fold domains"/>
    <property type="match status" value="1"/>
</dbReference>
<dbReference type="NCBIfam" id="TIGR01470">
    <property type="entry name" value="cysG_Nterm"/>
    <property type="match status" value="1"/>
</dbReference>
<proteinExistence type="predicted"/>
<reference evidence="8 9" key="1">
    <citation type="submission" date="2020-02" db="EMBL/GenBank/DDBJ databases">
        <title>Comparative genomics of sulfur disproportionating microorganisms.</title>
        <authorList>
            <person name="Ward L.M."/>
            <person name="Bertran E."/>
            <person name="Johnston D.T."/>
        </authorList>
    </citation>
    <scope>NUCLEOTIDE SEQUENCE [LARGE SCALE GENOMIC DNA]</scope>
    <source>
        <strain evidence="8 9">DSM 100025</strain>
    </source>
</reference>
<dbReference type="InterPro" id="IPR028281">
    <property type="entry name" value="Sirohaem_synthase_central"/>
</dbReference>
<dbReference type="AlphaFoldDB" id="A0A6N9TR58"/>
<evidence type="ECO:0000259" key="7">
    <source>
        <dbReference type="Pfam" id="PF14824"/>
    </source>
</evidence>
<dbReference type="InterPro" id="IPR006367">
    <property type="entry name" value="Sirohaem_synthase_N"/>
</dbReference>
<dbReference type="GO" id="GO:0019354">
    <property type="term" value="P:siroheme biosynthetic process"/>
    <property type="evidence" value="ECO:0007669"/>
    <property type="project" value="UniProtKB-UniPathway"/>
</dbReference>
<evidence type="ECO:0000256" key="6">
    <source>
        <dbReference type="ARBA" id="ARBA00047561"/>
    </source>
</evidence>
<dbReference type="Proteomes" id="UP000469346">
    <property type="component" value="Unassembled WGS sequence"/>
</dbReference>
<sequence>MNSAGCAAVYYPLFADLRGRRVVVVGGGRVAERKVEALLEAGARIVVVSPEVTETLARMAGEGRIQHVPRPFRPGDLDEAWLVVAATDDPAAQRLAYREAEARRVFCNTVDQPHLCSFIVPAVVRRGDLCLAVSTAGQSPALARRLREDLERAFGPAYGAYVGLVGALRRLLLERGLDAEGHPGVYRDLVAPEVLSWVEAGRWERVARWAEALCGTGAREVVERLAAEHA</sequence>
<evidence type="ECO:0000256" key="2">
    <source>
        <dbReference type="ARBA" id="ARBA00012400"/>
    </source>
</evidence>
<dbReference type="GO" id="GO:0043115">
    <property type="term" value="F:precorrin-2 dehydrogenase activity"/>
    <property type="evidence" value="ECO:0007669"/>
    <property type="project" value="UniProtKB-EC"/>
</dbReference>
<dbReference type="Pfam" id="PF13241">
    <property type="entry name" value="NAD_binding_7"/>
    <property type="match status" value="1"/>
</dbReference>
<accession>A0A6N9TR58</accession>
<organism evidence="8 9">
    <name type="scientific">Dissulfurirhabdus thermomarina</name>
    <dbReference type="NCBI Taxonomy" id="1765737"/>
    <lineage>
        <taxon>Bacteria</taxon>
        <taxon>Deltaproteobacteria</taxon>
        <taxon>Dissulfurirhabdaceae</taxon>
        <taxon>Dissulfurirhabdus</taxon>
    </lineage>
</organism>
<protein>
    <recommendedName>
        <fullName evidence="2">precorrin-2 dehydrogenase</fullName>
        <ecNumber evidence="2">1.3.1.76</ecNumber>
    </recommendedName>
</protein>
<evidence type="ECO:0000256" key="5">
    <source>
        <dbReference type="ARBA" id="ARBA00023244"/>
    </source>
</evidence>
<evidence type="ECO:0000256" key="1">
    <source>
        <dbReference type="ARBA" id="ARBA00005010"/>
    </source>
</evidence>
<dbReference type="Gene3D" id="3.30.160.110">
    <property type="entry name" value="Siroheme synthase, domain 2"/>
    <property type="match status" value="1"/>
</dbReference>